<feature type="compositionally biased region" description="Basic residues" evidence="1">
    <location>
        <begin position="287"/>
        <end position="296"/>
    </location>
</feature>
<dbReference type="GO" id="GO:0003676">
    <property type="term" value="F:nucleic acid binding"/>
    <property type="evidence" value="ECO:0007669"/>
    <property type="project" value="InterPro"/>
</dbReference>
<protein>
    <recommendedName>
        <fullName evidence="6">RNase H type-1 domain-containing protein</fullName>
    </recommendedName>
</protein>
<dbReference type="InterPro" id="IPR002156">
    <property type="entry name" value="RNaseH_domain"/>
</dbReference>
<dbReference type="PANTHER" id="PTHR47074:SF11">
    <property type="entry name" value="REVERSE TRANSCRIPTASE-LIKE PROTEIN"/>
    <property type="match status" value="1"/>
</dbReference>
<name>A0AAW2Q2X3_SESRA</name>
<dbReference type="Gene3D" id="3.30.420.10">
    <property type="entry name" value="Ribonuclease H-like superfamily/Ribonuclease H"/>
    <property type="match status" value="1"/>
</dbReference>
<dbReference type="AlphaFoldDB" id="A0AAW2Q2X3"/>
<keyword evidence="2" id="KW-1133">Transmembrane helix</keyword>
<sequence length="984" mass="109870">VAADLIIGFARLTSSLVLLAVRFGRFFFSLVVFSSSLSPCFLWCAFTFGRVYRVLSLFPYPCSFRLLQLAMASDLVRLGAALTLMEEEDSGWVLPTGIWHADTSSPGFFVVGRLLASKTFNPDALVIERCPWAYNKNLLILAPMEAEDNPCTINLDWCEFHIHIHGLPLGKMTPEVCSFIGNKLGHFKELEMDANGQIWGSSDGFVDPGENPPFRPWLRDQVLSSNRVRSTGMGNGGTSLPRWLVFSSVNPLQSDTDCLRSRRGPSVFANVPPIPAPPDPSSPIHSVRTKKTHAKPKQTAPPKQPLSQKRKLLDENSDDELSPPCAKRSHQSQVALMDVTNFPAGAATNKSGGLVLLWDKTTDVVIQSFSPNHIDTSVRTKEDKEWWRFSRIYGESDNNREKGGPPRPQWQIRNFRAALTDCDLVDIGFHGDPFTWSNRHSFPGTVYERLDRACANLEWSRLTTLAGYLGMVNLGGSRPSGYNCPNVKRRIITLSQYAFVPGRLISDNILLGFELNHFLNTKSKGRQGYMVLKLDVSKAYDKRAEVDGHIRGVSICRQAPSISHLLFVDDTLIFRCASQADSRTILAVLDIYRHASGQEINLLKSSVGFSRNTPREVRLQLAADLNIRVENRMELYLGLPSKVARSKRDLLPRSRTGLNSKLSGTGKFTVRSAYHLTCELSNRPCSSDLLAVEHGWWRKLWQAKIPNKIKVFTWKACLNALPTSVNLVRRIQGFLAGLATFSSASIPQGPSDCFQWIRLMADTLSTADFGLFLELCWMIWWCRNQKLFRGECLTPNQAVCFARQYIDSYLLQNSDAPSFFPSGVLVRWQPPFPGTIKLNFDGTVLIGGLRTGVGVVARDHWGACLGWVSVHLSRSSPAELAEALTAREANLLAHRLGWSSVVLEGDYASLICKLASASHDLSAVGLIVFHILAFARSFLCCDFLFVRRECNSVAHRLARSGFGSSEWYYVTGCCNLPHFYGLWF</sequence>
<dbReference type="EMBL" id="JACGWJ010000016">
    <property type="protein sequence ID" value="KAL0361921.1"/>
    <property type="molecule type" value="Genomic_DNA"/>
</dbReference>
<dbReference type="InterPro" id="IPR036397">
    <property type="entry name" value="RNaseH_sf"/>
</dbReference>
<evidence type="ECO:0000256" key="2">
    <source>
        <dbReference type="SAM" id="Phobius"/>
    </source>
</evidence>
<feature type="non-terminal residue" evidence="5">
    <location>
        <position position="1"/>
    </location>
</feature>
<proteinExistence type="predicted"/>
<evidence type="ECO:0000256" key="1">
    <source>
        <dbReference type="SAM" id="MobiDB-lite"/>
    </source>
</evidence>
<feature type="transmembrane region" description="Helical" evidence="2">
    <location>
        <begin position="30"/>
        <end position="52"/>
    </location>
</feature>
<reference evidence="5" key="2">
    <citation type="journal article" date="2024" name="Plant">
        <title>Genomic evolution and insights into agronomic trait innovations of Sesamum species.</title>
        <authorList>
            <person name="Miao H."/>
            <person name="Wang L."/>
            <person name="Qu L."/>
            <person name="Liu H."/>
            <person name="Sun Y."/>
            <person name="Le M."/>
            <person name="Wang Q."/>
            <person name="Wei S."/>
            <person name="Zheng Y."/>
            <person name="Lin W."/>
            <person name="Duan Y."/>
            <person name="Cao H."/>
            <person name="Xiong S."/>
            <person name="Wang X."/>
            <person name="Wei L."/>
            <person name="Li C."/>
            <person name="Ma Q."/>
            <person name="Ju M."/>
            <person name="Zhao R."/>
            <person name="Li G."/>
            <person name="Mu C."/>
            <person name="Tian Q."/>
            <person name="Mei H."/>
            <person name="Zhang T."/>
            <person name="Gao T."/>
            <person name="Zhang H."/>
        </authorList>
    </citation>
    <scope>NUCLEOTIDE SEQUENCE</scope>
    <source>
        <strain evidence="5">G02</strain>
    </source>
</reference>
<dbReference type="CDD" id="cd06222">
    <property type="entry name" value="RNase_H_like"/>
    <property type="match status" value="1"/>
</dbReference>
<accession>A0AAW2Q2X3</accession>
<dbReference type="GO" id="GO:0004523">
    <property type="term" value="F:RNA-DNA hybrid ribonuclease activity"/>
    <property type="evidence" value="ECO:0007669"/>
    <property type="project" value="InterPro"/>
</dbReference>
<keyword evidence="2" id="KW-0472">Membrane</keyword>
<evidence type="ECO:0000259" key="4">
    <source>
        <dbReference type="Pfam" id="PF13966"/>
    </source>
</evidence>
<comment type="caution">
    <text evidence="5">The sequence shown here is derived from an EMBL/GenBank/DDBJ whole genome shotgun (WGS) entry which is preliminary data.</text>
</comment>
<dbReference type="PANTHER" id="PTHR47074">
    <property type="entry name" value="BNAC02G40300D PROTEIN"/>
    <property type="match status" value="1"/>
</dbReference>
<dbReference type="Pfam" id="PF13456">
    <property type="entry name" value="RVT_3"/>
    <property type="match status" value="1"/>
</dbReference>
<dbReference type="InterPro" id="IPR052929">
    <property type="entry name" value="RNase_H-like_EbsB-rel"/>
</dbReference>
<dbReference type="Pfam" id="PF13966">
    <property type="entry name" value="zf-RVT"/>
    <property type="match status" value="1"/>
</dbReference>
<feature type="region of interest" description="Disordered" evidence="1">
    <location>
        <begin position="256"/>
        <end position="329"/>
    </location>
</feature>
<evidence type="ECO:0000313" key="5">
    <source>
        <dbReference type="EMBL" id="KAL0361921.1"/>
    </source>
</evidence>
<feature type="domain" description="Reverse transcriptase zinc-binding" evidence="4">
    <location>
        <begin position="668"/>
        <end position="730"/>
    </location>
</feature>
<dbReference type="InterPro" id="IPR026960">
    <property type="entry name" value="RVT-Znf"/>
</dbReference>
<organism evidence="5">
    <name type="scientific">Sesamum radiatum</name>
    <name type="common">Black benniseed</name>
    <dbReference type="NCBI Taxonomy" id="300843"/>
    <lineage>
        <taxon>Eukaryota</taxon>
        <taxon>Viridiplantae</taxon>
        <taxon>Streptophyta</taxon>
        <taxon>Embryophyta</taxon>
        <taxon>Tracheophyta</taxon>
        <taxon>Spermatophyta</taxon>
        <taxon>Magnoliopsida</taxon>
        <taxon>eudicotyledons</taxon>
        <taxon>Gunneridae</taxon>
        <taxon>Pentapetalae</taxon>
        <taxon>asterids</taxon>
        <taxon>lamiids</taxon>
        <taxon>Lamiales</taxon>
        <taxon>Pedaliaceae</taxon>
        <taxon>Sesamum</taxon>
    </lineage>
</organism>
<gene>
    <name evidence="5" type="ORF">Sradi_3876600</name>
</gene>
<reference evidence="5" key="1">
    <citation type="submission" date="2020-06" db="EMBL/GenBank/DDBJ databases">
        <authorList>
            <person name="Li T."/>
            <person name="Hu X."/>
            <person name="Zhang T."/>
            <person name="Song X."/>
            <person name="Zhang H."/>
            <person name="Dai N."/>
            <person name="Sheng W."/>
            <person name="Hou X."/>
            <person name="Wei L."/>
        </authorList>
    </citation>
    <scope>NUCLEOTIDE SEQUENCE</scope>
    <source>
        <strain evidence="5">G02</strain>
        <tissue evidence="5">Leaf</tissue>
    </source>
</reference>
<dbReference type="InterPro" id="IPR044730">
    <property type="entry name" value="RNase_H-like_dom_plant"/>
</dbReference>
<feature type="compositionally biased region" description="Pro residues" evidence="1">
    <location>
        <begin position="272"/>
        <end position="281"/>
    </location>
</feature>
<evidence type="ECO:0008006" key="6">
    <source>
        <dbReference type="Google" id="ProtNLM"/>
    </source>
</evidence>
<feature type="domain" description="RNase H type-1" evidence="3">
    <location>
        <begin position="839"/>
        <end position="960"/>
    </location>
</feature>
<keyword evidence="2" id="KW-0812">Transmembrane</keyword>
<evidence type="ECO:0000259" key="3">
    <source>
        <dbReference type="Pfam" id="PF13456"/>
    </source>
</evidence>